<dbReference type="Proteomes" id="UP000078460">
    <property type="component" value="Unassembled WGS sequence"/>
</dbReference>
<comment type="caution">
    <text evidence="3">The sequence shown here is derived from an EMBL/GenBank/DDBJ whole genome shotgun (WGS) entry which is preliminary data.</text>
</comment>
<keyword evidence="4" id="KW-1185">Reference proteome</keyword>
<dbReference type="AlphaFoldDB" id="A0A175Y2F8"/>
<keyword evidence="1" id="KW-0175">Coiled coil</keyword>
<evidence type="ECO:0000256" key="2">
    <source>
        <dbReference type="SAM" id="MobiDB-lite"/>
    </source>
</evidence>
<feature type="coiled-coil region" evidence="1">
    <location>
        <begin position="274"/>
        <end position="306"/>
    </location>
</feature>
<sequence length="360" mass="39929">MYGWGHRRVALADLIAFAWSAPMRDLATRMQMSDVGLKKLLRAHGVSGPPQGHWNRVHAGRPVSEPPAAPARRPGEKPYIHVDGRFVDLPEAPLPSSAGPFASAKVPENLEELRTQALKAVGRPASATKITVTHPAIGKLLAGDEKEREKAEKSRWHTAITLYDSPFEKRRLRILNAVFLTLSRMGHGGTSDRDSYHTSFYAIIGDTRVSLHLDEAGRKTPTYNRYTAPRPDPKRPASVSLRLTAGSSTWQDDASGKLEGQIADIVAGLIVEGERSYRMHLRELEEQAERERIEAERRRQERLRKANADRVLALVESGRLLAEAENLRSLVARVGEAVMDGRLDLSAEQLVECKRPVTAS</sequence>
<name>A0A175Y2F8_9SPHN</name>
<dbReference type="EMBL" id="LQCK02000029">
    <property type="protein sequence ID" value="KZB94546.1"/>
    <property type="molecule type" value="Genomic_DNA"/>
</dbReference>
<protein>
    <submittedName>
        <fullName evidence="3">Uncharacterized protein</fullName>
    </submittedName>
</protein>
<reference evidence="3" key="1">
    <citation type="submission" date="2016-03" db="EMBL/GenBank/DDBJ databases">
        <title>Sphingomonas melonis TY, whole genome shotgun sequencing.</title>
        <authorList>
            <person name="Wang H."/>
            <person name="Zhu P."/>
        </authorList>
    </citation>
    <scope>NUCLEOTIDE SEQUENCE [LARGE SCALE GENOMIC DNA]</scope>
    <source>
        <strain evidence="3">TY</strain>
    </source>
</reference>
<dbReference type="OrthoDB" id="9777694at2"/>
<accession>A0A175Y2F8</accession>
<feature type="non-terminal residue" evidence="3">
    <location>
        <position position="360"/>
    </location>
</feature>
<dbReference type="STRING" id="621456.BJP26_13900"/>
<feature type="region of interest" description="Disordered" evidence="2">
    <location>
        <begin position="47"/>
        <end position="75"/>
    </location>
</feature>
<proteinExistence type="predicted"/>
<evidence type="ECO:0000313" key="3">
    <source>
        <dbReference type="EMBL" id="KZB94546.1"/>
    </source>
</evidence>
<organism evidence="3 4">
    <name type="scientific">Sphingomonas melonis TY</name>
    <dbReference type="NCBI Taxonomy" id="621456"/>
    <lineage>
        <taxon>Bacteria</taxon>
        <taxon>Pseudomonadati</taxon>
        <taxon>Pseudomonadota</taxon>
        <taxon>Alphaproteobacteria</taxon>
        <taxon>Sphingomonadales</taxon>
        <taxon>Sphingomonadaceae</taxon>
        <taxon>Sphingomonas</taxon>
    </lineage>
</organism>
<evidence type="ECO:0000256" key="1">
    <source>
        <dbReference type="SAM" id="Coils"/>
    </source>
</evidence>
<gene>
    <name evidence="3" type="ORF">AVM11_18530</name>
</gene>
<evidence type="ECO:0000313" key="4">
    <source>
        <dbReference type="Proteomes" id="UP000078460"/>
    </source>
</evidence>